<sequence length="372" mass="42557">MPQKTLLPEAFQKRLQSQLDEKSYQAFLESYNRSPAQALRLNPLKVKNHATFQEKSPFHLKPVPWCSLGYYYHEEDRPGKHPYHAAGLYYIQEPSAMAVVEVLNPQEGERILDLCAAPGGKSTQIAGYLANEGLLIANEINYKRARILAENLERWGAKNVLITNENPDRLAQKFPEFFDKIVIDAPCSGEGMFRKLPEALSDWTENKVEQCSLMQKDILVQAATMLRPGGTIVYSTCTFSPAENEEQINHFLDQQPQFEALNITTPAYFQRENNNLRLWPHQIEGEGHYIALLRKKENPTKDLENCITIEQHPSEEKSISTKGKKAEKKQKEQENKSSTKKKNKRKQPQKKQRKHSTTSSNFVKTPSGTCQK</sequence>
<evidence type="ECO:0000256" key="5">
    <source>
        <dbReference type="ARBA" id="ARBA00022884"/>
    </source>
</evidence>
<reference evidence="10" key="1">
    <citation type="submission" date="2019-11" db="EMBL/GenBank/DDBJ databases">
        <title>Genome sequence of Heliorestis convoluta strain HH, an alkaliphilic and minimalistic phototrophic bacterium from a soda lake in Egypt.</title>
        <authorList>
            <person name="Dewey E.D."/>
            <person name="Stokes L.M."/>
            <person name="Burchell B.M."/>
            <person name="Shaffer K.N."/>
            <person name="Huntington A.M."/>
            <person name="Baker J.M."/>
            <person name="Nadendla S."/>
            <person name="Giglio M.G."/>
            <person name="Touchman J.W."/>
            <person name="Blankenship R.E."/>
            <person name="Madigan M.T."/>
            <person name="Sattley W.M."/>
        </authorList>
    </citation>
    <scope>NUCLEOTIDE SEQUENCE [LARGE SCALE GENOMIC DNA]</scope>
    <source>
        <strain evidence="10">HH</strain>
    </source>
</reference>
<feature type="binding site" evidence="6">
    <location>
        <begin position="115"/>
        <end position="121"/>
    </location>
    <ligand>
        <name>S-adenosyl-L-methionine</name>
        <dbReference type="ChEBI" id="CHEBI:59789"/>
    </ligand>
</feature>
<dbReference type="Pfam" id="PF17125">
    <property type="entry name" value="Methyltr_RsmF_N"/>
    <property type="match status" value="1"/>
</dbReference>
<dbReference type="GO" id="GO:0003723">
    <property type="term" value="F:RNA binding"/>
    <property type="evidence" value="ECO:0007669"/>
    <property type="project" value="UniProtKB-UniRule"/>
</dbReference>
<evidence type="ECO:0000256" key="1">
    <source>
        <dbReference type="ARBA" id="ARBA00022490"/>
    </source>
</evidence>
<accession>A0A5Q2MYM8</accession>
<dbReference type="KEGG" id="hcv:FTV88_0919"/>
<keyword evidence="2 6" id="KW-0489">Methyltransferase</keyword>
<dbReference type="PROSITE" id="PS51686">
    <property type="entry name" value="SAM_MT_RSMB_NOP"/>
    <property type="match status" value="1"/>
</dbReference>
<dbReference type="CDD" id="cd02440">
    <property type="entry name" value="AdoMet_MTases"/>
    <property type="match status" value="1"/>
</dbReference>
<dbReference type="PRINTS" id="PR02008">
    <property type="entry name" value="RCMTFAMILY"/>
</dbReference>
<dbReference type="GO" id="GO:0008173">
    <property type="term" value="F:RNA methyltransferase activity"/>
    <property type="evidence" value="ECO:0007669"/>
    <property type="project" value="InterPro"/>
</dbReference>
<dbReference type="EC" id="2.1.1.-" evidence="9"/>
<proteinExistence type="inferred from homology"/>
<organism evidence="9 10">
    <name type="scientific">Heliorestis convoluta</name>
    <dbReference type="NCBI Taxonomy" id="356322"/>
    <lineage>
        <taxon>Bacteria</taxon>
        <taxon>Bacillati</taxon>
        <taxon>Bacillota</taxon>
        <taxon>Clostridia</taxon>
        <taxon>Eubacteriales</taxon>
        <taxon>Heliobacteriaceae</taxon>
        <taxon>Heliorestis</taxon>
    </lineage>
</organism>
<feature type="domain" description="SAM-dependent MTase RsmB/NOP-type" evidence="8">
    <location>
        <begin position="27"/>
        <end position="296"/>
    </location>
</feature>
<evidence type="ECO:0000313" key="10">
    <source>
        <dbReference type="Proteomes" id="UP000366051"/>
    </source>
</evidence>
<feature type="binding site" evidence="6">
    <location>
        <position position="184"/>
    </location>
    <ligand>
        <name>S-adenosyl-L-methionine</name>
        <dbReference type="ChEBI" id="CHEBI:59789"/>
    </ligand>
</feature>
<dbReference type="PANTHER" id="PTHR22807">
    <property type="entry name" value="NOP2 YEAST -RELATED NOL1/NOP2/FMU SUN DOMAIN-CONTAINING"/>
    <property type="match status" value="1"/>
</dbReference>
<dbReference type="OrthoDB" id="9810297at2"/>
<dbReference type="Gene3D" id="3.40.50.150">
    <property type="entry name" value="Vaccinia Virus protein VP39"/>
    <property type="match status" value="1"/>
</dbReference>
<keyword evidence="5 6" id="KW-0694">RNA-binding</keyword>
<evidence type="ECO:0000313" key="9">
    <source>
        <dbReference type="EMBL" id="QGG47071.1"/>
    </source>
</evidence>
<feature type="region of interest" description="Disordered" evidence="7">
    <location>
        <begin position="306"/>
        <end position="372"/>
    </location>
</feature>
<feature type="compositionally biased region" description="Basic residues" evidence="7">
    <location>
        <begin position="338"/>
        <end position="356"/>
    </location>
</feature>
<feature type="binding site" evidence="6">
    <location>
        <position position="139"/>
    </location>
    <ligand>
        <name>S-adenosyl-L-methionine</name>
        <dbReference type="ChEBI" id="CHEBI:59789"/>
    </ligand>
</feature>
<dbReference type="InterPro" id="IPR029063">
    <property type="entry name" value="SAM-dependent_MTases_sf"/>
</dbReference>
<evidence type="ECO:0000256" key="4">
    <source>
        <dbReference type="ARBA" id="ARBA00022691"/>
    </source>
</evidence>
<evidence type="ECO:0000256" key="2">
    <source>
        <dbReference type="ARBA" id="ARBA00022603"/>
    </source>
</evidence>
<keyword evidence="1" id="KW-0963">Cytoplasm</keyword>
<dbReference type="SUPFAM" id="SSF53335">
    <property type="entry name" value="S-adenosyl-L-methionine-dependent methyltransferases"/>
    <property type="match status" value="1"/>
</dbReference>
<dbReference type="Pfam" id="PF01189">
    <property type="entry name" value="Methyltr_RsmB-F"/>
    <property type="match status" value="1"/>
</dbReference>
<keyword evidence="10" id="KW-1185">Reference proteome</keyword>
<evidence type="ECO:0000256" key="6">
    <source>
        <dbReference type="PROSITE-ProRule" id="PRU01023"/>
    </source>
</evidence>
<protein>
    <submittedName>
        <fullName evidence="9">SAM-dependent methyltransferase</fullName>
        <ecNumber evidence="9">2.1.1.-</ecNumber>
    </submittedName>
</protein>
<dbReference type="InterPro" id="IPR011023">
    <property type="entry name" value="Nop2p"/>
</dbReference>
<evidence type="ECO:0000256" key="3">
    <source>
        <dbReference type="ARBA" id="ARBA00022679"/>
    </source>
</evidence>
<keyword evidence="4 6" id="KW-0949">S-adenosyl-L-methionine</keyword>
<dbReference type="GO" id="GO:0006396">
    <property type="term" value="P:RNA processing"/>
    <property type="evidence" value="ECO:0007669"/>
    <property type="project" value="InterPro"/>
</dbReference>
<dbReference type="GO" id="GO:0001510">
    <property type="term" value="P:RNA methylation"/>
    <property type="evidence" value="ECO:0007669"/>
    <property type="project" value="InterPro"/>
</dbReference>
<dbReference type="PANTHER" id="PTHR22807:SF30">
    <property type="entry name" value="28S RRNA (CYTOSINE(4447)-C(5))-METHYLTRANSFERASE-RELATED"/>
    <property type="match status" value="1"/>
</dbReference>
<keyword evidence="3 6" id="KW-0808">Transferase</keyword>
<dbReference type="RefSeq" id="WP_153724524.1">
    <property type="nucleotide sequence ID" value="NZ_CP045875.1"/>
</dbReference>
<evidence type="ECO:0000259" key="8">
    <source>
        <dbReference type="PROSITE" id="PS51686"/>
    </source>
</evidence>
<dbReference type="Proteomes" id="UP000366051">
    <property type="component" value="Chromosome"/>
</dbReference>
<dbReference type="InterPro" id="IPR001678">
    <property type="entry name" value="MeTrfase_RsmB-F_NOP2_dom"/>
</dbReference>
<comment type="caution">
    <text evidence="6">Lacks conserved residue(s) required for the propagation of feature annotation.</text>
</comment>
<dbReference type="GO" id="GO:0008757">
    <property type="term" value="F:S-adenosylmethionine-dependent methyltransferase activity"/>
    <property type="evidence" value="ECO:0007669"/>
    <property type="project" value="InterPro"/>
</dbReference>
<dbReference type="NCBIfam" id="TIGR00446">
    <property type="entry name" value="nop2p"/>
    <property type="match status" value="1"/>
</dbReference>
<name>A0A5Q2MYM8_9FIRM</name>
<gene>
    <name evidence="9" type="ORF">FTV88_0919</name>
</gene>
<dbReference type="EMBL" id="CP045875">
    <property type="protein sequence ID" value="QGG47071.1"/>
    <property type="molecule type" value="Genomic_DNA"/>
</dbReference>
<comment type="similarity">
    <text evidence="6">Belongs to the class I-like SAM-binding methyltransferase superfamily. RsmB/NOP family.</text>
</comment>
<dbReference type="AlphaFoldDB" id="A0A5Q2MYM8"/>
<feature type="active site" description="Nucleophile" evidence="6">
    <location>
        <position position="237"/>
    </location>
</feature>
<dbReference type="InterPro" id="IPR049560">
    <property type="entry name" value="MeTrfase_RsmB-F_NOP2_cat"/>
</dbReference>
<evidence type="ECO:0000256" key="7">
    <source>
        <dbReference type="SAM" id="MobiDB-lite"/>
    </source>
</evidence>
<feature type="compositionally biased region" description="Polar residues" evidence="7">
    <location>
        <begin position="357"/>
        <end position="372"/>
    </location>
</feature>
<dbReference type="InterPro" id="IPR031341">
    <property type="entry name" value="Methyltr_RsmF_N"/>
</dbReference>
<dbReference type="Gene3D" id="3.30.70.1170">
    <property type="entry name" value="Sun protein, domain 3"/>
    <property type="match status" value="1"/>
</dbReference>
<dbReference type="InterPro" id="IPR023267">
    <property type="entry name" value="RCMT"/>
</dbReference>